<comment type="caution">
    <text evidence="1">The sequence shown here is derived from an EMBL/GenBank/DDBJ whole genome shotgun (WGS) entry which is preliminary data.</text>
</comment>
<evidence type="ECO:0000313" key="2">
    <source>
        <dbReference type="Proteomes" id="UP001219518"/>
    </source>
</evidence>
<dbReference type="AlphaFoldDB" id="A0AAE1HTE7"/>
<organism evidence="1 2">
    <name type="scientific">Frankliniella fusca</name>
    <dbReference type="NCBI Taxonomy" id="407009"/>
    <lineage>
        <taxon>Eukaryota</taxon>
        <taxon>Metazoa</taxon>
        <taxon>Ecdysozoa</taxon>
        <taxon>Arthropoda</taxon>
        <taxon>Hexapoda</taxon>
        <taxon>Insecta</taxon>
        <taxon>Pterygota</taxon>
        <taxon>Neoptera</taxon>
        <taxon>Paraneoptera</taxon>
        <taxon>Thysanoptera</taxon>
        <taxon>Terebrantia</taxon>
        <taxon>Thripoidea</taxon>
        <taxon>Thripidae</taxon>
        <taxon>Frankliniella</taxon>
    </lineage>
</organism>
<keyword evidence="2" id="KW-1185">Reference proteome</keyword>
<reference evidence="1" key="2">
    <citation type="journal article" date="2023" name="BMC Genomics">
        <title>Pest status, molecular evolution, and epigenetic factors derived from the genome assembly of Frankliniella fusca, a thysanopteran phytovirus vector.</title>
        <authorList>
            <person name="Catto M.A."/>
            <person name="Labadie P.E."/>
            <person name="Jacobson A.L."/>
            <person name="Kennedy G.G."/>
            <person name="Srinivasan R."/>
            <person name="Hunt B.G."/>
        </authorList>
    </citation>
    <scope>NUCLEOTIDE SEQUENCE</scope>
    <source>
        <strain evidence="1">PL_HMW_Pooled</strain>
    </source>
</reference>
<sequence length="88" mass="10206">MPQQALNLEVQKDTNANVRSRLIQAFYHEIEKSHGTFPLTKLITENRKQKSYRKKEKVHLTPISAYEINTSSTTLEPANCLIHKLWNA</sequence>
<name>A0AAE1HTE7_9NEOP</name>
<protein>
    <submittedName>
        <fullName evidence="1">Cobyric acid synthase</fullName>
    </submittedName>
</protein>
<dbReference type="EMBL" id="JAHWGI010001278">
    <property type="protein sequence ID" value="KAK3927146.1"/>
    <property type="molecule type" value="Genomic_DNA"/>
</dbReference>
<evidence type="ECO:0000313" key="1">
    <source>
        <dbReference type="EMBL" id="KAK3927146.1"/>
    </source>
</evidence>
<accession>A0AAE1HTE7</accession>
<dbReference type="Proteomes" id="UP001219518">
    <property type="component" value="Unassembled WGS sequence"/>
</dbReference>
<reference evidence="1" key="1">
    <citation type="submission" date="2021-07" db="EMBL/GenBank/DDBJ databases">
        <authorList>
            <person name="Catto M.A."/>
            <person name="Jacobson A."/>
            <person name="Kennedy G."/>
            <person name="Labadie P."/>
            <person name="Hunt B.G."/>
            <person name="Srinivasan R."/>
        </authorList>
    </citation>
    <scope>NUCLEOTIDE SEQUENCE</scope>
    <source>
        <strain evidence="1">PL_HMW_Pooled</strain>
        <tissue evidence="1">Head</tissue>
    </source>
</reference>
<proteinExistence type="predicted"/>
<gene>
    <name evidence="1" type="ORF">KUF71_015452</name>
</gene>